<proteinExistence type="predicted"/>
<sequence>MLLAHVLLPLVLALLPQPRPEVSAAAVLHDWDDRRAAAWAAVDAAALRSLYVPGSAAGRADVRLLRQWGARGSRVREMQMQLRCVAVLPARHGRLVLVVTDRVVGAGADRPSTWRLALRRVGEEWRMAQVSPARTTSCTVRSRNE</sequence>
<name>A0A6L6XMT0_9ACTN</name>
<dbReference type="EMBL" id="WSEK01000004">
    <property type="protein sequence ID" value="MVQ48043.1"/>
    <property type="molecule type" value="Genomic_DNA"/>
</dbReference>
<dbReference type="AlphaFoldDB" id="A0A6L6XMT0"/>
<organism evidence="1 2">
    <name type="scientific">Nocardioides agri</name>
    <dbReference type="NCBI Taxonomy" id="2682843"/>
    <lineage>
        <taxon>Bacteria</taxon>
        <taxon>Bacillati</taxon>
        <taxon>Actinomycetota</taxon>
        <taxon>Actinomycetes</taxon>
        <taxon>Propionibacteriales</taxon>
        <taxon>Nocardioidaceae</taxon>
        <taxon>Nocardioides</taxon>
    </lineage>
</organism>
<reference evidence="1 2" key="1">
    <citation type="submission" date="2019-12" db="EMBL/GenBank/DDBJ databases">
        <authorList>
            <person name="Huq M.A."/>
        </authorList>
    </citation>
    <scope>NUCLEOTIDE SEQUENCE [LARGE SCALE GENOMIC DNA]</scope>
    <source>
        <strain evidence="1 2">MAH-18</strain>
    </source>
</reference>
<gene>
    <name evidence="1" type="ORF">GON03_02545</name>
</gene>
<evidence type="ECO:0000313" key="1">
    <source>
        <dbReference type="EMBL" id="MVQ48043.1"/>
    </source>
</evidence>
<evidence type="ECO:0008006" key="3">
    <source>
        <dbReference type="Google" id="ProtNLM"/>
    </source>
</evidence>
<evidence type="ECO:0000313" key="2">
    <source>
        <dbReference type="Proteomes" id="UP000473525"/>
    </source>
</evidence>
<dbReference type="Proteomes" id="UP000473525">
    <property type="component" value="Unassembled WGS sequence"/>
</dbReference>
<protein>
    <recommendedName>
        <fullName evidence="3">DUF4440 domain-containing protein</fullName>
    </recommendedName>
</protein>
<keyword evidence="2" id="KW-1185">Reference proteome</keyword>
<accession>A0A6L6XMT0</accession>
<dbReference type="RefSeq" id="WP_157340136.1">
    <property type="nucleotide sequence ID" value="NZ_WSEK01000004.1"/>
</dbReference>
<comment type="caution">
    <text evidence="1">The sequence shown here is derived from an EMBL/GenBank/DDBJ whole genome shotgun (WGS) entry which is preliminary data.</text>
</comment>